<dbReference type="GO" id="GO:0000166">
    <property type="term" value="F:nucleotide binding"/>
    <property type="evidence" value="ECO:0007669"/>
    <property type="project" value="InterPro"/>
</dbReference>
<dbReference type="EMBL" id="LC497415">
    <property type="protein sequence ID" value="BBN21278.1"/>
    <property type="molecule type" value="Genomic_DNA"/>
</dbReference>
<evidence type="ECO:0000256" key="7">
    <source>
        <dbReference type="ARBA" id="ARBA00022932"/>
    </source>
</evidence>
<comment type="catalytic activity">
    <reaction evidence="9">
        <text>DNA(n) + a 2'-deoxyribonucleoside 5'-triphosphate = DNA(n+1) + diphosphate</text>
        <dbReference type="Rhea" id="RHEA:22508"/>
        <dbReference type="Rhea" id="RHEA-COMP:17339"/>
        <dbReference type="Rhea" id="RHEA-COMP:17340"/>
        <dbReference type="ChEBI" id="CHEBI:33019"/>
        <dbReference type="ChEBI" id="CHEBI:61560"/>
        <dbReference type="ChEBI" id="CHEBI:173112"/>
        <dbReference type="EC" id="2.7.7.7"/>
    </reaction>
</comment>
<dbReference type="InterPro" id="IPR043502">
    <property type="entry name" value="DNA/RNA_pol_sf"/>
</dbReference>
<organism evidence="11">
    <name type="scientific">Inonotus obliquus</name>
    <dbReference type="NCBI Taxonomy" id="167356"/>
    <lineage>
        <taxon>Eukaryota</taxon>
        <taxon>Fungi</taxon>
        <taxon>Dikarya</taxon>
        <taxon>Basidiomycota</taxon>
        <taxon>Agaricomycotina</taxon>
        <taxon>Agaricomycetes</taxon>
        <taxon>Hymenochaetales</taxon>
        <taxon>Hymenochaetaceae</taxon>
        <taxon>Inonotus</taxon>
    </lineage>
</organism>
<evidence type="ECO:0000256" key="6">
    <source>
        <dbReference type="ARBA" id="ARBA00022705"/>
    </source>
</evidence>
<evidence type="ECO:0000256" key="9">
    <source>
        <dbReference type="ARBA" id="ARBA00049244"/>
    </source>
</evidence>
<dbReference type="GO" id="GO:0003677">
    <property type="term" value="F:DNA binding"/>
    <property type="evidence" value="ECO:0007669"/>
    <property type="project" value="UniProtKB-KW"/>
</dbReference>
<dbReference type="Gene3D" id="3.90.1600.10">
    <property type="entry name" value="Palm domain of DNA polymerase"/>
    <property type="match status" value="2"/>
</dbReference>
<dbReference type="SUPFAM" id="SSF53098">
    <property type="entry name" value="Ribonuclease H-like"/>
    <property type="match status" value="1"/>
</dbReference>
<proteinExistence type="inferred from homology"/>
<gene>
    <name evidence="11" type="primary">orf847</name>
</gene>
<evidence type="ECO:0000256" key="3">
    <source>
        <dbReference type="ARBA" id="ARBA00014385"/>
    </source>
</evidence>
<keyword evidence="7" id="KW-0239">DNA-directed DNA polymerase</keyword>
<dbReference type="GO" id="GO:0006260">
    <property type="term" value="P:DNA replication"/>
    <property type="evidence" value="ECO:0007669"/>
    <property type="project" value="UniProtKB-KW"/>
</dbReference>
<dbReference type="AlphaFoldDB" id="A0A5A4UBG4"/>
<reference evidence="11" key="1">
    <citation type="submission" date="2019-08" db="EMBL/GenBank/DDBJ databases">
        <title>The complete mitochondrial genome sequence of the medicinal mushroom, Inonotus obliquus.</title>
        <authorList>
            <person name="Agnestisia R."/>
            <person name="Ono A."/>
            <person name="Nakamura L."/>
            <person name="Chino R."/>
            <person name="Aiso H."/>
            <person name="Nezu I."/>
            <person name="Ishiguri H."/>
            <person name="Yokota S."/>
            <person name="Suzuki T."/>
        </authorList>
    </citation>
    <scope>NUCLEOTIDE SEQUENCE</scope>
    <source>
        <strain evidence="11">NBRC113408</strain>
    </source>
</reference>
<name>A0A5A4UBG4_9AGAM</name>
<dbReference type="PANTHER" id="PTHR33568">
    <property type="entry name" value="DNA POLYMERASE"/>
    <property type="match status" value="1"/>
</dbReference>
<evidence type="ECO:0000259" key="10">
    <source>
        <dbReference type="Pfam" id="PF03175"/>
    </source>
</evidence>
<keyword evidence="8" id="KW-0238">DNA-binding</keyword>
<dbReference type="Pfam" id="PF03175">
    <property type="entry name" value="DNA_pol_B_2"/>
    <property type="match status" value="1"/>
</dbReference>
<dbReference type="EC" id="2.7.7.7" evidence="2"/>
<dbReference type="InterPro" id="IPR023211">
    <property type="entry name" value="DNA_pol_palm_dom_sf"/>
</dbReference>
<keyword evidence="5" id="KW-0548">Nucleotidyltransferase</keyword>
<protein>
    <recommendedName>
        <fullName evidence="3">Probable DNA polymerase</fullName>
        <ecNumber evidence="2">2.7.7.7</ecNumber>
    </recommendedName>
</protein>
<evidence type="ECO:0000256" key="8">
    <source>
        <dbReference type="ARBA" id="ARBA00023125"/>
    </source>
</evidence>
<dbReference type="GO" id="GO:0003887">
    <property type="term" value="F:DNA-directed DNA polymerase activity"/>
    <property type="evidence" value="ECO:0007669"/>
    <property type="project" value="UniProtKB-KW"/>
</dbReference>
<evidence type="ECO:0000256" key="2">
    <source>
        <dbReference type="ARBA" id="ARBA00012417"/>
    </source>
</evidence>
<dbReference type="SUPFAM" id="SSF56672">
    <property type="entry name" value="DNA/RNA polymerases"/>
    <property type="match status" value="1"/>
</dbReference>
<dbReference type="InterPro" id="IPR004868">
    <property type="entry name" value="DNA-dir_DNA_pol_B_mt/vir"/>
</dbReference>
<dbReference type="SMART" id="SM00486">
    <property type="entry name" value="POLBc"/>
    <property type="match status" value="1"/>
</dbReference>
<keyword evidence="4" id="KW-0808">Transferase</keyword>
<comment type="similarity">
    <text evidence="1">Belongs to the DNA polymerase type-B family.</text>
</comment>
<dbReference type="Gene3D" id="3.30.420.10">
    <property type="entry name" value="Ribonuclease H-like superfamily/Ribonuclease H"/>
    <property type="match status" value="1"/>
</dbReference>
<dbReference type="InterPro" id="IPR006172">
    <property type="entry name" value="DNA-dir_DNA_pol_B"/>
</dbReference>
<geneLocation type="mitochondrion" evidence="11"/>
<dbReference type="InterPro" id="IPR036397">
    <property type="entry name" value="RNaseH_sf"/>
</dbReference>
<dbReference type="InterPro" id="IPR012337">
    <property type="entry name" value="RNaseH-like_sf"/>
</dbReference>
<evidence type="ECO:0000313" key="11">
    <source>
        <dbReference type="EMBL" id="BBN21278.1"/>
    </source>
</evidence>
<evidence type="ECO:0000256" key="1">
    <source>
        <dbReference type="ARBA" id="ARBA00005755"/>
    </source>
</evidence>
<accession>A0A5A4UBG4</accession>
<dbReference type="GeneID" id="41799611"/>
<dbReference type="RefSeq" id="YP_009693752.1">
    <property type="nucleotide sequence ID" value="NC_044740.1"/>
</dbReference>
<dbReference type="PRINTS" id="PR00106">
    <property type="entry name" value="DNAPOLB"/>
</dbReference>
<dbReference type="PANTHER" id="PTHR33568:SF3">
    <property type="entry name" value="DNA-DIRECTED DNA POLYMERASE"/>
    <property type="match status" value="1"/>
</dbReference>
<feature type="domain" description="DNA-directed DNA polymerase family B mitochondria/virus" evidence="10">
    <location>
        <begin position="260"/>
        <end position="658"/>
    </location>
</feature>
<keyword evidence="6" id="KW-0235">DNA replication</keyword>
<evidence type="ECO:0000256" key="4">
    <source>
        <dbReference type="ARBA" id="ARBA00022679"/>
    </source>
</evidence>
<sequence>MFYKTIINLSNNQEKVNYINNVIKYFNDHDYGYHPVTGDKIIINWIESNKITYDRIQRNKKDLIRLSEVPNYFDIPWNIDYDTWGKIKFQLDSKILRIENISFNENIDYILVEYIKPGEKDIKIFLKSGLVFNFIDKDNRNVNNNLSRYFIESKETIYFNNNKIYFYFNQNYFPKTYLLDKEGKPTNVRENVLSILIPEVKNEVKIGTYDFETYFGKDGTINLLSASMFDGLETKSLYLSNFPNSNELIENFFNKLLTAENNKSYWYAHNSAQFDLIFIVKHLLQREGVSLTPNYKDGKFLSIKIIYNLNGEKYKLTLFDSILLLLSGLDNLSHKFSIDSHKTIYPYYFPNENNLDYIGEVPAYKYFDDKKVSLDDYNNYKSKFNNNWSLKNETNNYCLNDCIVLHKIMLKFRELMLKYFRLDIIKCPTAASLSMRVFRTNYLDDKIIPNLPINIYNILVESYYGGHVDLYIPESNSDFTVTEILSKIKNKDTNDLEVVNSYDINSLYPSVMKDNLFPTELVGYFKGDITLMDEYQVKFGIYKVKVSVADSIKHPILPLHNEGKSIYPTGNWIGWYTSIEIENALQLGYKFEILDGFIFDTDDLFSKFVTDLYNLRLQYPKNHPMNYILKILMNSLYGRFGIDPNLISYKFIHKNEFNSSAYDDWSDFGEFILVGYKDKSNRIFSNVAVASAVTSFARIKMSAVKNRDDLILLYTDTDSAYIIGKLPDDLVSSTELGKFKLEDSYFKFIGLAPKVYGTLNQDGIEKTKVKGFKDKISLENLEKLLVESSHTVLKHEKWFKDMNKGLITVKISPYDLKVINNKRLSVFENNKFCNTKNVSVNKETENK</sequence>
<keyword evidence="11" id="KW-0496">Mitochondrion</keyword>
<evidence type="ECO:0000256" key="5">
    <source>
        <dbReference type="ARBA" id="ARBA00022695"/>
    </source>
</evidence>